<dbReference type="InterPro" id="IPR029149">
    <property type="entry name" value="Creatin/AminoP/Spt16_N"/>
</dbReference>
<dbReference type="PANTHER" id="PTHR46112">
    <property type="entry name" value="AMINOPEPTIDASE"/>
    <property type="match status" value="1"/>
</dbReference>
<dbReference type="InterPro" id="IPR050659">
    <property type="entry name" value="Peptidase_M24B"/>
</dbReference>
<dbReference type="InterPro" id="IPR000994">
    <property type="entry name" value="Pept_M24"/>
</dbReference>
<proteinExistence type="predicted"/>
<evidence type="ECO:0000259" key="1">
    <source>
        <dbReference type="Pfam" id="PF00557"/>
    </source>
</evidence>
<dbReference type="SUPFAM" id="SSF55920">
    <property type="entry name" value="Creatinase/aminopeptidase"/>
    <property type="match status" value="1"/>
</dbReference>
<dbReference type="InterPro" id="IPR036005">
    <property type="entry name" value="Creatinase/aminopeptidase-like"/>
</dbReference>
<dbReference type="RefSeq" id="WP_238723256.1">
    <property type="nucleotide sequence ID" value="NZ_JAHQCW010000058.1"/>
</dbReference>
<dbReference type="Pfam" id="PF01321">
    <property type="entry name" value="Creatinase_N"/>
    <property type="match status" value="1"/>
</dbReference>
<dbReference type="PANTHER" id="PTHR46112:SF2">
    <property type="entry name" value="XAA-PRO AMINOPEPTIDASE P-RELATED"/>
    <property type="match status" value="1"/>
</dbReference>
<evidence type="ECO:0000313" key="3">
    <source>
        <dbReference type="EMBL" id="MBU9739405.1"/>
    </source>
</evidence>
<feature type="domain" description="Peptidase M24" evidence="1">
    <location>
        <begin position="171"/>
        <end position="374"/>
    </location>
</feature>
<keyword evidence="4" id="KW-1185">Reference proteome</keyword>
<evidence type="ECO:0000313" key="4">
    <source>
        <dbReference type="Proteomes" id="UP000712157"/>
    </source>
</evidence>
<protein>
    <submittedName>
        <fullName evidence="3">Xaa-Pro peptidase family protein</fullName>
    </submittedName>
</protein>
<dbReference type="Gene3D" id="3.90.230.10">
    <property type="entry name" value="Creatinase/methionine aminopeptidase superfamily"/>
    <property type="match status" value="1"/>
</dbReference>
<dbReference type="InterPro" id="IPR000587">
    <property type="entry name" value="Creatinase_N"/>
</dbReference>
<organism evidence="3 4">
    <name type="scientific">Diplocloster agilis</name>
    <dbReference type="NCBI Taxonomy" id="2850323"/>
    <lineage>
        <taxon>Bacteria</taxon>
        <taxon>Bacillati</taxon>
        <taxon>Bacillota</taxon>
        <taxon>Clostridia</taxon>
        <taxon>Lachnospirales</taxon>
        <taxon>Lachnospiraceae</taxon>
        <taxon>Diplocloster</taxon>
    </lineage>
</organism>
<dbReference type="Gene3D" id="3.40.350.10">
    <property type="entry name" value="Creatinase/prolidase N-terminal domain"/>
    <property type="match status" value="1"/>
</dbReference>
<evidence type="ECO:0000259" key="2">
    <source>
        <dbReference type="Pfam" id="PF01321"/>
    </source>
</evidence>
<name>A0A949K5D1_9FIRM</name>
<dbReference type="Pfam" id="PF00557">
    <property type="entry name" value="Peptidase_M24"/>
    <property type="match status" value="1"/>
</dbReference>
<dbReference type="Proteomes" id="UP000712157">
    <property type="component" value="Unassembled WGS sequence"/>
</dbReference>
<sequence>MKPRIEHQEFEERIKKTQLAMAEEGLDLIFAYGNEAEPQYIRYYSNYWPSFEVAGVLIPAEGEAILIIGPESETFAGSVSHIAKIRKVLAFRESSEPEYPGAVLCTMAEVMKEAMQGKKAKRIGIVGGCLISHVVYLALDEALKQMDNPELVKADLLVSKLRAIKSPAEIACMKEAYRITQCAMIKVLDNIRVGMTEEQVRGIAVSVMFEEGAEGEAYPCWVLAGEGSNLAIGRCRGRVIQPGDLVHIQIGARYQGYASTIGRAVVMGKATEAQRQLIEASLAGQKAILATARAGVNAKEVSDAHYQAIKELGQEQHLLYGPCHGTGLMEGEYPWIESNSDYPLEEGMTFCTCVYLGDDENKMGVRFEDGFLVTRDGAESFSDYRRELIEIM</sequence>
<reference evidence="3" key="1">
    <citation type="submission" date="2021-06" db="EMBL/GenBank/DDBJ databases">
        <title>Description of novel taxa of the family Lachnospiraceae.</title>
        <authorList>
            <person name="Chaplin A.V."/>
            <person name="Sokolova S.R."/>
            <person name="Pikina A.P."/>
            <person name="Korzhanova M."/>
            <person name="Belova V."/>
            <person name="Korostin D."/>
            <person name="Efimov B.A."/>
        </authorList>
    </citation>
    <scope>NUCLEOTIDE SEQUENCE</scope>
    <source>
        <strain evidence="3">ASD5720</strain>
    </source>
</reference>
<dbReference type="EMBL" id="JAHQCW010000058">
    <property type="protein sequence ID" value="MBU9739405.1"/>
    <property type="molecule type" value="Genomic_DNA"/>
</dbReference>
<feature type="domain" description="Creatinase N-terminal" evidence="2">
    <location>
        <begin position="13"/>
        <end position="164"/>
    </location>
</feature>
<comment type="caution">
    <text evidence="3">The sequence shown here is derived from an EMBL/GenBank/DDBJ whole genome shotgun (WGS) entry which is preliminary data.</text>
</comment>
<dbReference type="AlphaFoldDB" id="A0A949K5D1"/>
<dbReference type="SUPFAM" id="SSF53092">
    <property type="entry name" value="Creatinase/prolidase N-terminal domain"/>
    <property type="match status" value="1"/>
</dbReference>
<gene>
    <name evidence="3" type="ORF">KTH89_22990</name>
</gene>
<accession>A0A949K5D1</accession>